<feature type="compositionally biased region" description="Polar residues" evidence="1">
    <location>
        <begin position="32"/>
        <end position="41"/>
    </location>
</feature>
<accession>A0ABP3HZB4</accession>
<organism evidence="2 3">
    <name type="scientific">Streptomyces luteireticuli</name>
    <dbReference type="NCBI Taxonomy" id="173858"/>
    <lineage>
        <taxon>Bacteria</taxon>
        <taxon>Bacillati</taxon>
        <taxon>Actinomycetota</taxon>
        <taxon>Actinomycetes</taxon>
        <taxon>Kitasatosporales</taxon>
        <taxon>Streptomycetaceae</taxon>
        <taxon>Streptomyces</taxon>
    </lineage>
</organism>
<protein>
    <recommendedName>
        <fullName evidence="4">SWIM-type domain-containing protein</fullName>
    </recommendedName>
</protein>
<evidence type="ECO:0000313" key="2">
    <source>
        <dbReference type="EMBL" id="GAA0385505.1"/>
    </source>
</evidence>
<evidence type="ECO:0000256" key="1">
    <source>
        <dbReference type="SAM" id="MobiDB-lite"/>
    </source>
</evidence>
<dbReference type="Proteomes" id="UP001500879">
    <property type="component" value="Unassembled WGS sequence"/>
</dbReference>
<reference evidence="3" key="1">
    <citation type="journal article" date="2019" name="Int. J. Syst. Evol. Microbiol.">
        <title>The Global Catalogue of Microorganisms (GCM) 10K type strain sequencing project: providing services to taxonomists for standard genome sequencing and annotation.</title>
        <authorList>
            <consortium name="The Broad Institute Genomics Platform"/>
            <consortium name="The Broad Institute Genome Sequencing Center for Infectious Disease"/>
            <person name="Wu L."/>
            <person name="Ma J."/>
        </authorList>
    </citation>
    <scope>NUCLEOTIDE SEQUENCE [LARGE SCALE GENOMIC DNA]</scope>
    <source>
        <strain evidence="3">JCM 4788</strain>
    </source>
</reference>
<name>A0ABP3HZB4_9ACTN</name>
<comment type="caution">
    <text evidence="2">The sequence shown here is derived from an EMBL/GenBank/DDBJ whole genome shotgun (WGS) entry which is preliminary data.</text>
</comment>
<sequence>MKRRAVRTASKRGGRAQEAEFDTAEESVRGSPRQTGESTVDPSVPIRGTPAIVDVTCTCALHGSQCAGRMQGQMHVHVEDLGAQRRVGEQIFLRPLQ</sequence>
<evidence type="ECO:0000313" key="3">
    <source>
        <dbReference type="Proteomes" id="UP001500879"/>
    </source>
</evidence>
<proteinExistence type="predicted"/>
<keyword evidence="3" id="KW-1185">Reference proteome</keyword>
<feature type="region of interest" description="Disordered" evidence="1">
    <location>
        <begin position="1"/>
        <end position="47"/>
    </location>
</feature>
<feature type="compositionally biased region" description="Basic residues" evidence="1">
    <location>
        <begin position="1"/>
        <end position="14"/>
    </location>
</feature>
<dbReference type="EMBL" id="BAAABX010000004">
    <property type="protein sequence ID" value="GAA0385505.1"/>
    <property type="molecule type" value="Genomic_DNA"/>
</dbReference>
<gene>
    <name evidence="2" type="ORF">GCM10010357_02890</name>
</gene>
<evidence type="ECO:0008006" key="4">
    <source>
        <dbReference type="Google" id="ProtNLM"/>
    </source>
</evidence>